<dbReference type="KEGG" id="cate:C2869_02925"/>
<feature type="domain" description="N-acetyltransferase" evidence="1">
    <location>
        <begin position="13"/>
        <end position="175"/>
    </location>
</feature>
<evidence type="ECO:0000313" key="2">
    <source>
        <dbReference type="EMBL" id="AWB65451.1"/>
    </source>
</evidence>
<dbReference type="PROSITE" id="PS51186">
    <property type="entry name" value="GNAT"/>
    <property type="match status" value="1"/>
</dbReference>
<dbReference type="SUPFAM" id="SSF55729">
    <property type="entry name" value="Acyl-CoA N-acyltransferases (Nat)"/>
    <property type="match status" value="1"/>
</dbReference>
<dbReference type="OrthoDB" id="5295305at2"/>
<dbReference type="InterPro" id="IPR000182">
    <property type="entry name" value="GNAT_dom"/>
</dbReference>
<dbReference type="RefSeq" id="WP_108601527.1">
    <property type="nucleotide sequence ID" value="NZ_CP026604.1"/>
</dbReference>
<sequence length="195" mass="22535">MHFETQILSGQTIRLEPLSRDHYQGILQVINDGELWKLFVTLVPHPDHLDVFFDDAQQAVTEGHALPFAIVDQASNQVVGSTRLMKADWLHKRVEIGFTFVAQSFQKTAVNTEAKYLLLQHVFERLEFNRVELLTDYFNRASRNAIERLGAKQEGILRSHMVMPNGRVRDSVLYSIIQHEWPGVRQNLLDKLAMR</sequence>
<gene>
    <name evidence="2" type="ORF">C2869_02925</name>
</gene>
<dbReference type="InterPro" id="IPR016181">
    <property type="entry name" value="Acyl_CoA_acyltransferase"/>
</dbReference>
<name>A0A2S0VMK5_9ALTE</name>
<keyword evidence="2" id="KW-0808">Transferase</keyword>
<accession>A0A2S0VMK5</accession>
<dbReference type="GO" id="GO:0016747">
    <property type="term" value="F:acyltransferase activity, transferring groups other than amino-acyl groups"/>
    <property type="evidence" value="ECO:0007669"/>
    <property type="project" value="InterPro"/>
</dbReference>
<evidence type="ECO:0000313" key="3">
    <source>
        <dbReference type="Proteomes" id="UP000244441"/>
    </source>
</evidence>
<dbReference type="PANTHER" id="PTHR43610">
    <property type="entry name" value="BLL6696 PROTEIN"/>
    <property type="match status" value="1"/>
</dbReference>
<dbReference type="Gene3D" id="3.40.630.30">
    <property type="match status" value="1"/>
</dbReference>
<dbReference type="Proteomes" id="UP000244441">
    <property type="component" value="Chromosome"/>
</dbReference>
<dbReference type="EMBL" id="CP026604">
    <property type="protein sequence ID" value="AWB65451.1"/>
    <property type="molecule type" value="Genomic_DNA"/>
</dbReference>
<dbReference type="PANTHER" id="PTHR43610:SF1">
    <property type="entry name" value="N-ACETYLTRANSFERASE DOMAIN-CONTAINING PROTEIN"/>
    <property type="match status" value="1"/>
</dbReference>
<keyword evidence="3" id="KW-1185">Reference proteome</keyword>
<evidence type="ECO:0000259" key="1">
    <source>
        <dbReference type="PROSITE" id="PS51186"/>
    </source>
</evidence>
<proteinExistence type="predicted"/>
<reference evidence="2 3" key="1">
    <citation type="submission" date="2018-01" db="EMBL/GenBank/DDBJ databases">
        <title>Genome sequence of a Cantenovulum-like bacteria.</title>
        <authorList>
            <person name="Tan W.R."/>
            <person name="Lau N.-S."/>
            <person name="Go F."/>
            <person name="Amirul A.-A.A."/>
        </authorList>
    </citation>
    <scope>NUCLEOTIDE SEQUENCE [LARGE SCALE GENOMIC DNA]</scope>
    <source>
        <strain evidence="2 3">CCB-QB4</strain>
    </source>
</reference>
<organism evidence="2 3">
    <name type="scientific">Saccharobesus litoralis</name>
    <dbReference type="NCBI Taxonomy" id="2172099"/>
    <lineage>
        <taxon>Bacteria</taxon>
        <taxon>Pseudomonadati</taxon>
        <taxon>Pseudomonadota</taxon>
        <taxon>Gammaproteobacteria</taxon>
        <taxon>Alteromonadales</taxon>
        <taxon>Alteromonadaceae</taxon>
        <taxon>Saccharobesus</taxon>
    </lineage>
</organism>
<dbReference type="AlphaFoldDB" id="A0A2S0VMK5"/>
<protein>
    <submittedName>
        <fullName evidence="2">GNAT family N-acetyltransferase</fullName>
    </submittedName>
</protein>
<dbReference type="Pfam" id="PF13302">
    <property type="entry name" value="Acetyltransf_3"/>
    <property type="match status" value="1"/>
</dbReference>